<evidence type="ECO:0000313" key="1">
    <source>
        <dbReference type="EMBL" id="TYB31361.1"/>
    </source>
</evidence>
<name>A0A5D0MIM6_9BACT</name>
<accession>A0A5D0MIM6</accession>
<keyword evidence="2" id="KW-1185">Reference proteome</keyword>
<sequence length="149" mass="16557">MEKITVKWQRLVKDKETCPRCEQTGEEVEKAVSKLKKSLKPMNIDVELEKNELSLKEFKKSPLESNLIEINGNPLEEWLNAKTGKSECCDICGPNDCRTVEVNGKTYEKIPADLIIKAGLAAASNLSIEKENESCCNDNEGDSNTGCCC</sequence>
<dbReference type="AlphaFoldDB" id="A0A5D0MIM6"/>
<organism evidence="1 2">
    <name type="scientific">Candidatus Mcinerneyibacterium aminivorans</name>
    <dbReference type="NCBI Taxonomy" id="2703815"/>
    <lineage>
        <taxon>Bacteria</taxon>
        <taxon>Candidatus Macinerneyibacteriota</taxon>
        <taxon>Candidatus Mcinerneyibacteria</taxon>
        <taxon>Candidatus Mcinerneyibacteriales</taxon>
        <taxon>Candidatus Mcinerneyibacteriaceae</taxon>
        <taxon>Candidatus Mcinerneyibacterium</taxon>
    </lineage>
</organism>
<dbReference type="EMBL" id="VSIX01000037">
    <property type="protein sequence ID" value="TYB31361.1"/>
    <property type="molecule type" value="Genomic_DNA"/>
</dbReference>
<comment type="caution">
    <text evidence="1">The sequence shown here is derived from an EMBL/GenBank/DDBJ whole genome shotgun (WGS) entry which is preliminary data.</text>
</comment>
<reference evidence="1" key="1">
    <citation type="submission" date="2019-08" db="EMBL/GenBank/DDBJ databases">
        <title>Genomic characterization of a novel candidate phylum (ARYD3) from a high temperature, high salinity tertiary oil reservoir in north central Oklahoma, USA.</title>
        <authorList>
            <person name="Youssef N.H."/>
            <person name="Yadav A."/>
            <person name="Elshahed M.S."/>
        </authorList>
    </citation>
    <scope>NUCLEOTIDE SEQUENCE [LARGE SCALE GENOMIC DNA]</scope>
    <source>
        <strain evidence="1">ARYD3</strain>
    </source>
</reference>
<proteinExistence type="predicted"/>
<dbReference type="Proteomes" id="UP000324143">
    <property type="component" value="Unassembled WGS sequence"/>
</dbReference>
<protein>
    <submittedName>
        <fullName evidence="1">DUF2703 domain-containing protein</fullName>
    </submittedName>
</protein>
<gene>
    <name evidence="1" type="ORF">FXF47_04535</name>
</gene>
<evidence type="ECO:0000313" key="2">
    <source>
        <dbReference type="Proteomes" id="UP000324143"/>
    </source>
</evidence>
<dbReference type="InterPro" id="IPR021219">
    <property type="entry name" value="DUF2703"/>
</dbReference>
<dbReference type="Pfam" id="PF10865">
    <property type="entry name" value="DUF2703"/>
    <property type="match status" value="1"/>
</dbReference>